<proteinExistence type="inferred from homology"/>
<comment type="cofactor">
    <cofactor evidence="3">
        <name>Ca(2+)</name>
        <dbReference type="ChEBI" id="CHEBI:29108"/>
    </cofactor>
    <text evidence="3">Binds 1 Ca(2+) ion per subunit.</text>
</comment>
<reference evidence="5 6" key="1">
    <citation type="submission" date="2019-07" db="EMBL/GenBank/DDBJ databases">
        <title>Quadrisphaera sp. strain DD2A genome sequencing and assembly.</title>
        <authorList>
            <person name="Kim I."/>
        </authorList>
    </citation>
    <scope>NUCLEOTIDE SEQUENCE [LARGE SCALE GENOMIC DNA]</scope>
    <source>
        <strain evidence="5 6">DD2A</strain>
    </source>
</reference>
<sequence>MYLHVQQLIHDIAQDEPDPAAANALQEGLGGQFGEMRTMMQYLFQSMNFRGDPRSKPYKDLMQGIGTEEISHVELIGTTIARLTDGSPRYQGKQTDPLDAPGGGGATPLASALTEGNIHHYLVGAQGALPVDSAGNPWSGSYVYNSGNLVLDLLYNLMLESTGRLQKCRLYEMTSNKTARSTISYLIVRDQAHENAYARALETLGVDWKKTLPIPKTNAERFPEVAALVEQGLQSVNYTFDLTGASEASKILRGPSPSNDGTELSVPRQAPEGGEPTTVAPPRFEEYAPGADPELLDLIAATAELEAAEVENTFEAVSKG</sequence>
<comment type="caution">
    <text evidence="5">The sequence shown here is derived from an EMBL/GenBank/DDBJ whole genome shotgun (WGS) entry which is preliminary data.</text>
</comment>
<keyword evidence="2" id="KW-0464">Manganese</keyword>
<feature type="binding site" evidence="2">
    <location>
        <position position="193"/>
    </location>
    <ligand>
        <name>Mn(2+)</name>
        <dbReference type="ChEBI" id="CHEBI:29035"/>
        <label>1</label>
    </ligand>
</feature>
<dbReference type="SUPFAM" id="SSF47240">
    <property type="entry name" value="Ferritin-like"/>
    <property type="match status" value="1"/>
</dbReference>
<dbReference type="Proteomes" id="UP000321234">
    <property type="component" value="Unassembled WGS sequence"/>
</dbReference>
<gene>
    <name evidence="5" type="ORF">FMM08_11380</name>
</gene>
<evidence type="ECO:0000256" key="3">
    <source>
        <dbReference type="PIRSR" id="PIRSR607760-2"/>
    </source>
</evidence>
<evidence type="ECO:0000313" key="6">
    <source>
        <dbReference type="Proteomes" id="UP000321234"/>
    </source>
</evidence>
<keyword evidence="2" id="KW-0479">Metal-binding</keyword>
<feature type="region of interest" description="Disordered" evidence="4">
    <location>
        <begin position="86"/>
        <end position="105"/>
    </location>
</feature>
<dbReference type="InterPro" id="IPR007760">
    <property type="entry name" value="Mn_catalase"/>
</dbReference>
<feature type="binding site" evidence="2">
    <location>
        <position position="160"/>
    </location>
    <ligand>
        <name>Mn(2+)</name>
        <dbReference type="ChEBI" id="CHEBI:29035"/>
        <label>1</label>
    </ligand>
</feature>
<organism evidence="5 6">
    <name type="scientific">Quadrisphaera setariae</name>
    <dbReference type="NCBI Taxonomy" id="2593304"/>
    <lineage>
        <taxon>Bacteria</taxon>
        <taxon>Bacillati</taxon>
        <taxon>Actinomycetota</taxon>
        <taxon>Actinomycetes</taxon>
        <taxon>Kineosporiales</taxon>
        <taxon>Kineosporiaceae</taxon>
        <taxon>Quadrisphaera</taxon>
    </lineage>
</organism>
<dbReference type="GO" id="GO:0046872">
    <property type="term" value="F:metal ion binding"/>
    <property type="evidence" value="ECO:0007669"/>
    <property type="project" value="UniProtKB-KW"/>
</dbReference>
<evidence type="ECO:0000256" key="4">
    <source>
        <dbReference type="SAM" id="MobiDB-lite"/>
    </source>
</evidence>
<dbReference type="Gene3D" id="1.20.1260.10">
    <property type="match status" value="1"/>
</dbReference>
<accession>A0A5C8ZE10</accession>
<dbReference type="OrthoDB" id="8334870at2"/>
<feature type="region of interest" description="Disordered" evidence="4">
    <location>
        <begin position="249"/>
        <end position="288"/>
    </location>
</feature>
<dbReference type="CDD" id="cd01051">
    <property type="entry name" value="Mn_catalase"/>
    <property type="match status" value="1"/>
</dbReference>
<feature type="binding site" evidence="3">
    <location>
        <position position="60"/>
    </location>
    <ligand>
        <name>Ca(2+)</name>
        <dbReference type="ChEBI" id="CHEBI:29108"/>
    </ligand>
</feature>
<dbReference type="InterPro" id="IPR039377">
    <property type="entry name" value="Mn_catalase_dom"/>
</dbReference>
<evidence type="ECO:0000256" key="2">
    <source>
        <dbReference type="PIRSR" id="PIRSR607760-1"/>
    </source>
</evidence>
<dbReference type="RefSeq" id="WP_147926479.1">
    <property type="nucleotide sequence ID" value="NZ_VKAC01000006.1"/>
</dbReference>
<protein>
    <submittedName>
        <fullName evidence="5">Manganese catalase family protein</fullName>
    </submittedName>
</protein>
<dbReference type="InterPro" id="IPR009078">
    <property type="entry name" value="Ferritin-like_SF"/>
</dbReference>
<keyword evidence="6" id="KW-1185">Reference proteome</keyword>
<evidence type="ECO:0000313" key="5">
    <source>
        <dbReference type="EMBL" id="TXR56047.1"/>
    </source>
</evidence>
<comment type="cofactor">
    <cofactor evidence="2">
        <name>Mn(2+)</name>
        <dbReference type="ChEBI" id="CHEBI:29035"/>
    </cofactor>
    <text evidence="2">Binds 2 manganese ions per subunit.</text>
</comment>
<feature type="binding site" evidence="2">
    <location>
        <position position="72"/>
    </location>
    <ligand>
        <name>Mn(2+)</name>
        <dbReference type="ChEBI" id="CHEBI:29035"/>
        <label>1</label>
    </ligand>
</feature>
<dbReference type="EMBL" id="VKAC01000006">
    <property type="protein sequence ID" value="TXR56047.1"/>
    <property type="molecule type" value="Genomic_DNA"/>
</dbReference>
<dbReference type="InterPro" id="IPR012347">
    <property type="entry name" value="Ferritin-like"/>
</dbReference>
<evidence type="ECO:0000256" key="1">
    <source>
        <dbReference type="ARBA" id="ARBA00007644"/>
    </source>
</evidence>
<feature type="binding site" evidence="2">
    <location>
        <position position="69"/>
    </location>
    <ligand>
        <name>Mn(2+)</name>
        <dbReference type="ChEBI" id="CHEBI:29035"/>
        <label>1</label>
    </ligand>
</feature>
<dbReference type="AlphaFoldDB" id="A0A5C8ZE10"/>
<keyword evidence="3" id="KW-0106">Calcium</keyword>
<dbReference type="Pfam" id="PF05067">
    <property type="entry name" value="Mn_catalase"/>
    <property type="match status" value="1"/>
</dbReference>
<comment type="similarity">
    <text evidence="1">Belongs to the manganese catalase family.</text>
</comment>
<name>A0A5C8ZE10_9ACTN</name>
<feature type="binding site" evidence="2">
    <location>
        <position position="35"/>
    </location>
    <ligand>
        <name>Mn(2+)</name>
        <dbReference type="ChEBI" id="CHEBI:29035"/>
        <label>1</label>
    </ligand>
</feature>